<reference evidence="4 5" key="1">
    <citation type="journal article" date="2016" name="J. Biotechnol.">
        <title>First complete genome sequence of a species in the genus Microterricola, an extremophilic cold active enzyme producing bacterial strain ERGS5:02 isolated from Sikkim Himalaya.</title>
        <authorList>
            <person name="Himanshu"/>
            <person name="Swarnkar M.K."/>
            <person name="Singh D."/>
            <person name="Kumar R."/>
        </authorList>
    </citation>
    <scope>NUCLEOTIDE SEQUENCE [LARGE SCALE GENOMIC DNA]</scope>
    <source>
        <strain evidence="4 5">ERGS5:02</strain>
    </source>
</reference>
<evidence type="ECO:0000256" key="1">
    <source>
        <dbReference type="ARBA" id="ARBA00022553"/>
    </source>
</evidence>
<organism evidence="4 5">
    <name type="scientific">Microterricola viridarii</name>
    <dbReference type="NCBI Taxonomy" id="412690"/>
    <lineage>
        <taxon>Bacteria</taxon>
        <taxon>Bacillati</taxon>
        <taxon>Actinomycetota</taxon>
        <taxon>Actinomycetes</taxon>
        <taxon>Micrococcales</taxon>
        <taxon>Microbacteriaceae</taxon>
        <taxon>Microterricola</taxon>
    </lineage>
</organism>
<dbReference type="Proteomes" id="UP000058305">
    <property type="component" value="Chromosome"/>
</dbReference>
<evidence type="ECO:0000259" key="3">
    <source>
        <dbReference type="PROSITE" id="PS50006"/>
    </source>
</evidence>
<dbReference type="AlphaFoldDB" id="A0A109QWA5"/>
<dbReference type="SUPFAM" id="SSF49879">
    <property type="entry name" value="SMAD/FHA domain"/>
    <property type="match status" value="1"/>
</dbReference>
<feature type="domain" description="FHA" evidence="3">
    <location>
        <begin position="240"/>
        <end position="294"/>
    </location>
</feature>
<dbReference type="SMART" id="SM00240">
    <property type="entry name" value="FHA"/>
    <property type="match status" value="1"/>
</dbReference>
<dbReference type="InterPro" id="IPR000253">
    <property type="entry name" value="FHA_dom"/>
</dbReference>
<keyword evidence="2" id="KW-0812">Transmembrane</keyword>
<dbReference type="EMBL" id="CP014145">
    <property type="protein sequence ID" value="AMB57650.1"/>
    <property type="molecule type" value="Genomic_DNA"/>
</dbReference>
<sequence length="329" mass="33658">MSEGSILLVGAVVAILAVVALAVWGAFALSARARRRRAEAESEPVSAPRLGAPAFASAPALTGMPADEVPARIPFGSAGAGGAAHTAVLADVDAADVDAAENAPAEIVAADVPVETAAISYTLAMLLSEAPASSSSPPAPIEMPVELSVRIESAAPAPPAVRPLIDSVPDFSAKPATPAAAAAPAVLNVEELSAAAVAAASELDDAADDMEATIIAGRRNRAWVFESESGQRVPLSAEVVLLGRNPSPLAGFEDAQLVTVRDLGRTVSKTHARVQRHENGWQITDLSSTNGVYLIGPDGNEIELEPGIAVATTDQFILGDMSARIFQEE</sequence>
<keyword evidence="1" id="KW-0597">Phosphoprotein</keyword>
<gene>
    <name evidence="4" type="ORF">AWU67_00875</name>
</gene>
<keyword evidence="5" id="KW-1185">Reference proteome</keyword>
<proteinExistence type="predicted"/>
<protein>
    <recommendedName>
        <fullName evidence="3">FHA domain-containing protein</fullName>
    </recommendedName>
</protein>
<evidence type="ECO:0000313" key="4">
    <source>
        <dbReference type="EMBL" id="AMB57650.1"/>
    </source>
</evidence>
<dbReference type="CDD" id="cd00060">
    <property type="entry name" value="FHA"/>
    <property type="match status" value="1"/>
</dbReference>
<dbReference type="Gene3D" id="2.60.200.20">
    <property type="match status" value="1"/>
</dbReference>
<accession>A0A109QWA5</accession>
<dbReference type="InterPro" id="IPR008984">
    <property type="entry name" value="SMAD_FHA_dom_sf"/>
</dbReference>
<dbReference type="Pfam" id="PF00498">
    <property type="entry name" value="FHA"/>
    <property type="match status" value="1"/>
</dbReference>
<evidence type="ECO:0000256" key="2">
    <source>
        <dbReference type="SAM" id="Phobius"/>
    </source>
</evidence>
<name>A0A109QWA5_9MICO</name>
<evidence type="ECO:0000313" key="5">
    <source>
        <dbReference type="Proteomes" id="UP000058305"/>
    </source>
</evidence>
<dbReference type="PROSITE" id="PS50006">
    <property type="entry name" value="FHA_DOMAIN"/>
    <property type="match status" value="1"/>
</dbReference>
<reference evidence="5" key="2">
    <citation type="submission" date="2016-01" db="EMBL/GenBank/DDBJ databases">
        <title>First complete genome sequence of a species in the genus Microterricola, an extremophilic cold active enzyme producing strain ERGS5:02 isolated from Sikkim Himalaya.</title>
        <authorList>
            <person name="Kumar R."/>
            <person name="Singh D."/>
            <person name="Swarnkar M.K."/>
        </authorList>
    </citation>
    <scope>NUCLEOTIDE SEQUENCE [LARGE SCALE GENOMIC DNA]</scope>
    <source>
        <strain evidence="5">ERGS5:02</strain>
    </source>
</reference>
<dbReference type="RefSeq" id="WP_067225604.1">
    <property type="nucleotide sequence ID" value="NZ_CP014145.1"/>
</dbReference>
<keyword evidence="2" id="KW-0472">Membrane</keyword>
<dbReference type="KEGG" id="mvd:AWU67_00875"/>
<feature type="transmembrane region" description="Helical" evidence="2">
    <location>
        <begin position="6"/>
        <end position="29"/>
    </location>
</feature>
<dbReference type="OrthoDB" id="3637276at2"/>
<keyword evidence="2" id="KW-1133">Transmembrane helix</keyword>